<keyword evidence="8" id="KW-1185">Reference proteome</keyword>
<keyword evidence="4 6" id="KW-1133">Transmembrane helix</keyword>
<dbReference type="InterPro" id="IPR005226">
    <property type="entry name" value="UPF0014_fam"/>
</dbReference>
<keyword evidence="3 6" id="KW-0812">Transmembrane</keyword>
<evidence type="ECO:0000256" key="6">
    <source>
        <dbReference type="SAM" id="Phobius"/>
    </source>
</evidence>
<dbReference type="RefSeq" id="WP_353864297.1">
    <property type="nucleotide sequence ID" value="NZ_CP088295.1"/>
</dbReference>
<gene>
    <name evidence="7" type="ORF">LRS13_24585</name>
</gene>
<evidence type="ECO:0000256" key="4">
    <source>
        <dbReference type="ARBA" id="ARBA00022989"/>
    </source>
</evidence>
<evidence type="ECO:0000313" key="7">
    <source>
        <dbReference type="EMBL" id="UUY03797.1"/>
    </source>
</evidence>
<dbReference type="Pfam" id="PF03649">
    <property type="entry name" value="UPF0014"/>
    <property type="match status" value="1"/>
</dbReference>
<protein>
    <submittedName>
        <fullName evidence="7">ABC transporter permease</fullName>
    </submittedName>
</protein>
<dbReference type="PANTHER" id="PTHR30028">
    <property type="entry name" value="UPF0014 INNER MEMBRANE PROTEIN YBBM-RELATED"/>
    <property type="match status" value="1"/>
</dbReference>
<keyword evidence="5 6" id="KW-0472">Membrane</keyword>
<feature type="transmembrane region" description="Helical" evidence="6">
    <location>
        <begin position="60"/>
        <end position="78"/>
    </location>
</feature>
<evidence type="ECO:0000256" key="5">
    <source>
        <dbReference type="ARBA" id="ARBA00023136"/>
    </source>
</evidence>
<accession>A0ABY5PGT5</accession>
<feature type="transmembrane region" description="Helical" evidence="6">
    <location>
        <begin position="187"/>
        <end position="204"/>
    </location>
</feature>
<feature type="transmembrane region" description="Helical" evidence="6">
    <location>
        <begin position="117"/>
        <end position="135"/>
    </location>
</feature>
<feature type="transmembrane region" description="Helical" evidence="6">
    <location>
        <begin position="6"/>
        <end position="26"/>
    </location>
</feature>
<proteinExistence type="inferred from homology"/>
<comment type="similarity">
    <text evidence="2">Belongs to the UPF0014 family.</text>
</comment>
<feature type="transmembrane region" description="Helical" evidence="6">
    <location>
        <begin position="90"/>
        <end position="111"/>
    </location>
</feature>
<dbReference type="Proteomes" id="UP001058860">
    <property type="component" value="Chromosome"/>
</dbReference>
<feature type="transmembrane region" description="Helical" evidence="6">
    <location>
        <begin position="33"/>
        <end position="54"/>
    </location>
</feature>
<feature type="transmembrane region" description="Helical" evidence="6">
    <location>
        <begin position="210"/>
        <end position="230"/>
    </location>
</feature>
<organism evidence="7 8">
    <name type="scientific">Svornostia abyssi</name>
    <dbReference type="NCBI Taxonomy" id="2898438"/>
    <lineage>
        <taxon>Bacteria</taxon>
        <taxon>Bacillati</taxon>
        <taxon>Actinomycetota</taxon>
        <taxon>Thermoleophilia</taxon>
        <taxon>Solirubrobacterales</taxon>
        <taxon>Baekduiaceae</taxon>
        <taxon>Svornostia</taxon>
    </lineage>
</organism>
<reference evidence="8" key="1">
    <citation type="submission" date="2021-11" db="EMBL/GenBank/DDBJ databases">
        <title>Cultivation dependent microbiological survey of springs from the worlds oldest radium mine currently devoted to the extraction of radon-saturated water.</title>
        <authorList>
            <person name="Kapinusova G."/>
            <person name="Smrhova T."/>
            <person name="Strejcek M."/>
            <person name="Suman J."/>
            <person name="Jani K."/>
            <person name="Pajer P."/>
            <person name="Uhlik O."/>
        </authorList>
    </citation>
    <scope>NUCLEOTIDE SEQUENCE [LARGE SCALE GENOMIC DNA]</scope>
    <source>
        <strain evidence="8">J379</strain>
    </source>
</reference>
<evidence type="ECO:0000256" key="2">
    <source>
        <dbReference type="ARBA" id="ARBA00005268"/>
    </source>
</evidence>
<evidence type="ECO:0000256" key="3">
    <source>
        <dbReference type="ARBA" id="ARBA00022692"/>
    </source>
</evidence>
<comment type="subcellular location">
    <subcellularLocation>
        <location evidence="1">Membrane</location>
        <topology evidence="1">Multi-pass membrane protein</topology>
    </subcellularLocation>
</comment>
<evidence type="ECO:0000256" key="1">
    <source>
        <dbReference type="ARBA" id="ARBA00004141"/>
    </source>
</evidence>
<dbReference type="EMBL" id="CP088295">
    <property type="protein sequence ID" value="UUY03797.1"/>
    <property type="molecule type" value="Genomic_DNA"/>
</dbReference>
<evidence type="ECO:0000313" key="8">
    <source>
        <dbReference type="Proteomes" id="UP001058860"/>
    </source>
</evidence>
<name>A0ABY5PGT5_9ACTN</name>
<dbReference type="PANTHER" id="PTHR30028:SF0">
    <property type="entry name" value="PROTEIN ALUMINUM SENSITIVE 3"/>
    <property type="match status" value="1"/>
</dbReference>
<sequence>MSAAALQVATSAAFLVAAAGLAWRLRLHLSRDLLVVGARAAVQLTVVGLLIAAVFAEPPLAVAFIGLMLFAAAWTAGGRLTGVPAPRRRAAVAIGLPALGATGILIAVGAFSPEPRTAIPTAGILIGGAMAATSLTGRRLLEGLTADADAIETRLALGDPIRDALAPTVRQAIHTGLIPAMDQTRNVGLVSLPGTFVGLLLGGASPAEAARLQLTVLLAIVAVELAAAVLTSELVTRSRTGPGDRLLPKG</sequence>